<name>A0ABS1M2H6_9NOCA</name>
<dbReference type="EMBL" id="JAERRJ010000003">
    <property type="protein sequence ID" value="MBL1074750.1"/>
    <property type="molecule type" value="Genomic_DNA"/>
</dbReference>
<keyword evidence="2" id="KW-1185">Reference proteome</keyword>
<sequence length="446" mass="47539">MSEVSARAAADQDQDQPTVVVRMADAGDLYIAWRWRGVPDAHGGAAGGIGVVPEEQAEAAVRRFAAALPAPGAPGGLEAALSTGELASFDAEQALAQELSAAFLPYNLAVQLHEWYSRGIRPRVCVQPSPRVGQIPWELIAPDPGLRLVDFADVCLLAPSGIVHAPARVGRSWENDRHLPVVAVLDPRVPGFRADSVLGSVLGRMDATAPMSQLVAGLAERDRLLPKVEDPVAAFRRTDLDRLWLSDALHAGASRLLYVGHVTAAVPTSGRSESATMHLACTADTLGFADLQRDHRPFSARDLLLGTYTLSETPRSGPQLWPIPSRVALIACESGGDLRFGEPLGLVAAMLTGGAELVTSGRWPLPTDLAFHRLGGAPQDARPLQDAVCAINAAHERPDPVAALNDWQRTRLTAWREHGGIENSPLVWAAFATVDAHAAVGDTRRD</sequence>
<accession>A0ABS1M2H6</accession>
<comment type="caution">
    <text evidence="1">The sequence shown here is derived from an EMBL/GenBank/DDBJ whole genome shotgun (WGS) entry which is preliminary data.</text>
</comment>
<evidence type="ECO:0000313" key="2">
    <source>
        <dbReference type="Proteomes" id="UP000602198"/>
    </source>
</evidence>
<gene>
    <name evidence="1" type="ORF">JK358_10105</name>
</gene>
<reference evidence="1 2" key="1">
    <citation type="submission" date="2021-01" db="EMBL/GenBank/DDBJ databases">
        <title>WGS of actinomycetes isolated from Thailand.</title>
        <authorList>
            <person name="Thawai C."/>
        </authorList>
    </citation>
    <scope>NUCLEOTIDE SEQUENCE [LARGE SCALE GENOMIC DNA]</scope>
    <source>
        <strain evidence="1 2">LPG 2</strain>
    </source>
</reference>
<protein>
    <recommendedName>
        <fullName evidence="3">CHAT domain-containing protein</fullName>
    </recommendedName>
</protein>
<dbReference type="Proteomes" id="UP000602198">
    <property type="component" value="Unassembled WGS sequence"/>
</dbReference>
<organism evidence="1 2">
    <name type="scientific">Nocardia acididurans</name>
    <dbReference type="NCBI Taxonomy" id="2802282"/>
    <lineage>
        <taxon>Bacteria</taxon>
        <taxon>Bacillati</taxon>
        <taxon>Actinomycetota</taxon>
        <taxon>Actinomycetes</taxon>
        <taxon>Mycobacteriales</taxon>
        <taxon>Nocardiaceae</taxon>
        <taxon>Nocardia</taxon>
    </lineage>
</organism>
<evidence type="ECO:0000313" key="1">
    <source>
        <dbReference type="EMBL" id="MBL1074750.1"/>
    </source>
</evidence>
<proteinExistence type="predicted"/>
<dbReference type="RefSeq" id="WP_201945964.1">
    <property type="nucleotide sequence ID" value="NZ_JAERRJ010000003.1"/>
</dbReference>
<evidence type="ECO:0008006" key="3">
    <source>
        <dbReference type="Google" id="ProtNLM"/>
    </source>
</evidence>